<comment type="caution">
    <text evidence="1">The sequence shown here is derived from an EMBL/GenBank/DDBJ whole genome shotgun (WGS) entry which is preliminary data.</text>
</comment>
<organism evidence="1 2">
    <name type="scientific">Larinioides sclopetarius</name>
    <dbReference type="NCBI Taxonomy" id="280406"/>
    <lineage>
        <taxon>Eukaryota</taxon>
        <taxon>Metazoa</taxon>
        <taxon>Ecdysozoa</taxon>
        <taxon>Arthropoda</taxon>
        <taxon>Chelicerata</taxon>
        <taxon>Arachnida</taxon>
        <taxon>Araneae</taxon>
        <taxon>Araneomorphae</taxon>
        <taxon>Entelegynae</taxon>
        <taxon>Araneoidea</taxon>
        <taxon>Araneidae</taxon>
        <taxon>Larinioides</taxon>
    </lineage>
</organism>
<protein>
    <recommendedName>
        <fullName evidence="3">MATH domain-containing protein</fullName>
    </recommendedName>
</protein>
<sequence length="277" mass="31268">MTSLTLNFIRHMIDLQWNVKVKDILPDSTSKEENNPLEVCEKTIRSSPFRVKSIEDLIFHCELTSKLNVLIKGRSGGSYQLIYVFAIVKDRAFSVKKSDSLKFLDKLKLKHLDSAEEVAFHCLVLVKLPVVQRTSADSNLADINERLPAEELVVVDLEVIQQFVPCKFDGEIPEFTIDKAKEFISKEGTNGILKVLAMEYLAKSIKAENVADILKIAIDQNLKVLQKQCSDFLKKCTILSVQNDSLSLSSETIMIGVKTIDCSLLSNKEIYCYYQVA</sequence>
<reference evidence="1 2" key="1">
    <citation type="submission" date="2024-04" db="EMBL/GenBank/DDBJ databases">
        <authorList>
            <person name="Rising A."/>
            <person name="Reimegard J."/>
            <person name="Sonavane S."/>
            <person name="Akerstrom W."/>
            <person name="Nylinder S."/>
            <person name="Hedman E."/>
            <person name="Kallberg Y."/>
        </authorList>
    </citation>
    <scope>NUCLEOTIDE SEQUENCE [LARGE SCALE GENOMIC DNA]</scope>
</reference>
<evidence type="ECO:0000313" key="2">
    <source>
        <dbReference type="Proteomes" id="UP001497382"/>
    </source>
</evidence>
<accession>A0AAV2AFY9</accession>
<proteinExistence type="predicted"/>
<dbReference type="AlphaFoldDB" id="A0AAV2AFY9"/>
<keyword evidence="2" id="KW-1185">Reference proteome</keyword>
<evidence type="ECO:0008006" key="3">
    <source>
        <dbReference type="Google" id="ProtNLM"/>
    </source>
</evidence>
<dbReference type="EMBL" id="CAXIEN010000160">
    <property type="protein sequence ID" value="CAL1282830.1"/>
    <property type="molecule type" value="Genomic_DNA"/>
</dbReference>
<name>A0AAV2AFY9_9ARAC</name>
<gene>
    <name evidence="1" type="ORF">LARSCL_LOCUS12278</name>
</gene>
<evidence type="ECO:0000313" key="1">
    <source>
        <dbReference type="EMBL" id="CAL1282830.1"/>
    </source>
</evidence>
<dbReference type="Proteomes" id="UP001497382">
    <property type="component" value="Unassembled WGS sequence"/>
</dbReference>